<dbReference type="PANTHER" id="PTHR10803">
    <property type="entry name" value="ARSENICAL PUMP-DRIVING ATPASE ARSENITE-TRANSLOCATING ATPASE"/>
    <property type="match status" value="1"/>
</dbReference>
<dbReference type="InterPro" id="IPR027417">
    <property type="entry name" value="P-loop_NTPase"/>
</dbReference>
<dbReference type="Proteomes" id="UP000198253">
    <property type="component" value="Chromosome I"/>
</dbReference>
<dbReference type="EMBL" id="LT607413">
    <property type="protein sequence ID" value="SCE98462.1"/>
    <property type="molecule type" value="Genomic_DNA"/>
</dbReference>
<reference evidence="3" key="1">
    <citation type="submission" date="2016-06" db="EMBL/GenBank/DDBJ databases">
        <authorList>
            <person name="Varghese N."/>
            <person name="Submissions Spin"/>
        </authorList>
    </citation>
    <scope>NUCLEOTIDE SEQUENCE [LARGE SCALE GENOMIC DNA]</scope>
    <source>
        <strain evidence="3">DSM 43816</strain>
    </source>
</reference>
<sequence>MPSEDAAPLLDVDHILADPGVRIVVCCGAGGVGKTTTAAALALRAAERHGRRTVVLTIDPARRLAQSLGLTELDNTPRQVKGLDTDGGGELHAMMLDMKRTFDDVVLQHTDPAKAAEIFANPFYQAMSSTFAGTQEYMAMEKLGQLHARGEWDLIVVDTPPSRSALDFLDAPARLSRFLDGRMLRLLLAPARSGGRSMFSLVTASFGMFSKVVQKVLGAQLLTDLSGFVAALDSMFGGFRQRAEQTYRILQARETAFLLVAAPEPDAVREAAYFAGRLREERMPLAGLVLNRVHRPTVTTPDATESLAAAERLAELGGHEATVDVLRAHAALLQQSAREQQVAASFTEAFPAVPTVSVTAQPADVHDVDGLRTIGAAISRP</sequence>
<dbReference type="InterPro" id="IPR025723">
    <property type="entry name" value="ArsA/GET3_ATPase-like"/>
</dbReference>
<dbReference type="Pfam" id="PF02374">
    <property type="entry name" value="ArsA_ATPase"/>
    <property type="match status" value="1"/>
</dbReference>
<dbReference type="GO" id="GO:0016887">
    <property type="term" value="F:ATP hydrolysis activity"/>
    <property type="evidence" value="ECO:0007669"/>
    <property type="project" value="InterPro"/>
</dbReference>
<dbReference type="AlphaFoldDB" id="A0A1C4WQK0"/>
<organism evidence="2 3">
    <name type="scientific">Micromonospora echinospora</name>
    <name type="common">Micromonospora purpurea</name>
    <dbReference type="NCBI Taxonomy" id="1877"/>
    <lineage>
        <taxon>Bacteria</taxon>
        <taxon>Bacillati</taxon>
        <taxon>Actinomycetota</taxon>
        <taxon>Actinomycetes</taxon>
        <taxon>Micromonosporales</taxon>
        <taxon>Micromonosporaceae</taxon>
        <taxon>Micromonospora</taxon>
    </lineage>
</organism>
<dbReference type="InterPro" id="IPR016300">
    <property type="entry name" value="ATPase_ArsA/GET3"/>
</dbReference>
<dbReference type="OrthoDB" id="5490584at2"/>
<evidence type="ECO:0000313" key="3">
    <source>
        <dbReference type="Proteomes" id="UP000198253"/>
    </source>
</evidence>
<evidence type="ECO:0000259" key="1">
    <source>
        <dbReference type="Pfam" id="PF02374"/>
    </source>
</evidence>
<accession>A0A1C4WQK0</accession>
<feature type="domain" description="ArsA/GET3 Anion-transporting ATPase-like" evidence="1">
    <location>
        <begin position="22"/>
        <end position="294"/>
    </location>
</feature>
<keyword evidence="3" id="KW-1185">Reference proteome</keyword>
<proteinExistence type="predicted"/>
<protein>
    <submittedName>
        <fullName evidence="2">Anion-transporting ATPase, ArsA/GET3 family</fullName>
    </submittedName>
</protein>
<gene>
    <name evidence="2" type="ORF">GA0070618_2411</name>
</gene>
<dbReference type="PANTHER" id="PTHR10803:SF26">
    <property type="entry name" value="ANION TRANSPORTER ATPASE-RELATED"/>
    <property type="match status" value="1"/>
</dbReference>
<dbReference type="InParanoid" id="A0A1C4WQK0"/>
<name>A0A1C4WQK0_MICEC</name>
<evidence type="ECO:0000313" key="2">
    <source>
        <dbReference type="EMBL" id="SCE98462.1"/>
    </source>
</evidence>
<dbReference type="FunCoup" id="A0A1C4WQK0">
    <property type="interactions" value="284"/>
</dbReference>
<dbReference type="GO" id="GO:0005524">
    <property type="term" value="F:ATP binding"/>
    <property type="evidence" value="ECO:0007669"/>
    <property type="project" value="InterPro"/>
</dbReference>
<dbReference type="Gene3D" id="3.40.50.300">
    <property type="entry name" value="P-loop containing nucleotide triphosphate hydrolases"/>
    <property type="match status" value="1"/>
</dbReference>
<dbReference type="SUPFAM" id="SSF52540">
    <property type="entry name" value="P-loop containing nucleoside triphosphate hydrolases"/>
    <property type="match status" value="1"/>
</dbReference>